<feature type="domain" description="Zn(2)-C6 fungal-type" evidence="5">
    <location>
        <begin position="17"/>
        <end position="44"/>
    </location>
</feature>
<protein>
    <recommendedName>
        <fullName evidence="5">Zn(2)-C6 fungal-type domain-containing protein</fullName>
    </recommendedName>
</protein>
<dbReference type="OrthoDB" id="3014581at2759"/>
<dbReference type="InterPro" id="IPR007219">
    <property type="entry name" value="XnlR_reg_dom"/>
</dbReference>
<evidence type="ECO:0000256" key="4">
    <source>
        <dbReference type="SAM" id="MobiDB-lite"/>
    </source>
</evidence>
<dbReference type="GO" id="GO:0006351">
    <property type="term" value="P:DNA-templated transcription"/>
    <property type="evidence" value="ECO:0007669"/>
    <property type="project" value="InterPro"/>
</dbReference>
<dbReference type="PROSITE" id="PS00463">
    <property type="entry name" value="ZN2_CY6_FUNGAL_1"/>
    <property type="match status" value="1"/>
</dbReference>
<keyword evidence="3" id="KW-0539">Nucleus</keyword>
<evidence type="ECO:0000256" key="1">
    <source>
        <dbReference type="ARBA" id="ARBA00004123"/>
    </source>
</evidence>
<evidence type="ECO:0000256" key="3">
    <source>
        <dbReference type="ARBA" id="ARBA00023242"/>
    </source>
</evidence>
<dbReference type="Pfam" id="PF00172">
    <property type="entry name" value="Zn_clus"/>
    <property type="match status" value="1"/>
</dbReference>
<dbReference type="PROSITE" id="PS50048">
    <property type="entry name" value="ZN2_CY6_FUNGAL_2"/>
    <property type="match status" value="1"/>
</dbReference>
<keyword evidence="2" id="KW-0479">Metal-binding</keyword>
<dbReference type="GO" id="GO:0003677">
    <property type="term" value="F:DNA binding"/>
    <property type="evidence" value="ECO:0007669"/>
    <property type="project" value="InterPro"/>
</dbReference>
<evidence type="ECO:0000256" key="2">
    <source>
        <dbReference type="ARBA" id="ARBA00022723"/>
    </source>
</evidence>
<dbReference type="Proteomes" id="UP000738349">
    <property type="component" value="Unassembled WGS sequence"/>
</dbReference>
<dbReference type="SMART" id="SM00066">
    <property type="entry name" value="GAL4"/>
    <property type="match status" value="1"/>
</dbReference>
<sequence length="682" mass="76485">MQRCPRPNSRHRPRVTSCQLCRERKLRCNRQFPCSNCTARRVTCQAPQVQTATTERAAVEKTPENLPRFSHDELLKRLESLEALIAAQTRDQEPVPLDPDLSENPDSQEAQRSPPNVLGMLSDALALERHCMSSKAGDSNVLINPVVFRTCPIRLITKPYSFIFPTDNTPSVAVPIEPIKCVWLPEREDTKRIVDKYLSDISFIHHVIHGPSVRRLVDHVHDALNQGRQPPVAPIALLLAICANATGLWTARDLSRNLFFSVPEAHAQASLWQSASFDVLDHLQQNGHVSLESTQAMIILGYSVVNLEGVSAKFRNVFSRAITMARELGLHCIDSARRLSSTNTPRFTAFEAEIGRRVWWYLCSTDWILAGLSGTLGNVCMINPSQMAVKKPTHIDDDDLAEGKDIIERPMEQPICVSFFLQRIRLAEIFRASLEKTQFAGLSPEAISFDEVRELDAKLIRFWDDAPAFMCLNHNLDPRSDNSANMNIQRYVLHLFVHGQRCKTHLPYLARGASYATSRSACVESARFIVRMEQQLEKDEANFASSRLRLSIVLHHVFLAFVVLLFDICLDADGPRHINRSPEAAAAWKILQGAKSQSQQAAVLVEPLGRVMKRYHVLHAENDTRNTALGVASSTALDSLPSGDATGEPIWLAHEWNDVGAGLMLSNDDWTESFEGLYFPLL</sequence>
<dbReference type="InterPro" id="IPR050613">
    <property type="entry name" value="Sec_Metabolite_Reg"/>
</dbReference>
<name>A0A9P9F9Y7_9HYPO</name>
<dbReference type="Pfam" id="PF04082">
    <property type="entry name" value="Fungal_trans"/>
    <property type="match status" value="1"/>
</dbReference>
<comment type="caution">
    <text evidence="6">The sequence shown here is derived from an EMBL/GenBank/DDBJ whole genome shotgun (WGS) entry which is preliminary data.</text>
</comment>
<gene>
    <name evidence="6" type="ORF">EDB81DRAFT_717091</name>
</gene>
<evidence type="ECO:0000313" key="7">
    <source>
        <dbReference type="Proteomes" id="UP000738349"/>
    </source>
</evidence>
<evidence type="ECO:0000313" key="6">
    <source>
        <dbReference type="EMBL" id="KAH7156687.1"/>
    </source>
</evidence>
<feature type="compositionally biased region" description="Polar residues" evidence="4">
    <location>
        <begin position="104"/>
        <end position="114"/>
    </location>
</feature>
<organism evidence="6 7">
    <name type="scientific">Dactylonectria macrodidyma</name>
    <dbReference type="NCBI Taxonomy" id="307937"/>
    <lineage>
        <taxon>Eukaryota</taxon>
        <taxon>Fungi</taxon>
        <taxon>Dikarya</taxon>
        <taxon>Ascomycota</taxon>
        <taxon>Pezizomycotina</taxon>
        <taxon>Sordariomycetes</taxon>
        <taxon>Hypocreomycetidae</taxon>
        <taxon>Hypocreales</taxon>
        <taxon>Nectriaceae</taxon>
        <taxon>Dactylonectria</taxon>
    </lineage>
</organism>
<dbReference type="SUPFAM" id="SSF57701">
    <property type="entry name" value="Zn2/Cys6 DNA-binding domain"/>
    <property type="match status" value="1"/>
</dbReference>
<dbReference type="GO" id="GO:0008270">
    <property type="term" value="F:zinc ion binding"/>
    <property type="evidence" value="ECO:0007669"/>
    <property type="project" value="InterPro"/>
</dbReference>
<dbReference type="AlphaFoldDB" id="A0A9P9F9Y7"/>
<dbReference type="PANTHER" id="PTHR31001">
    <property type="entry name" value="UNCHARACTERIZED TRANSCRIPTIONAL REGULATORY PROTEIN"/>
    <property type="match status" value="1"/>
</dbReference>
<dbReference type="CDD" id="cd00067">
    <property type="entry name" value="GAL4"/>
    <property type="match status" value="1"/>
</dbReference>
<feature type="region of interest" description="Disordered" evidence="4">
    <location>
        <begin position="90"/>
        <end position="116"/>
    </location>
</feature>
<dbReference type="PANTHER" id="PTHR31001:SF90">
    <property type="entry name" value="CENTROMERE DNA-BINDING PROTEIN COMPLEX CBF3 SUBUNIT B"/>
    <property type="match status" value="1"/>
</dbReference>
<dbReference type="GO" id="GO:0000981">
    <property type="term" value="F:DNA-binding transcription factor activity, RNA polymerase II-specific"/>
    <property type="evidence" value="ECO:0007669"/>
    <property type="project" value="InterPro"/>
</dbReference>
<accession>A0A9P9F9Y7</accession>
<dbReference type="GO" id="GO:0005634">
    <property type="term" value="C:nucleus"/>
    <property type="evidence" value="ECO:0007669"/>
    <property type="project" value="UniProtKB-SubCell"/>
</dbReference>
<reference evidence="6" key="1">
    <citation type="journal article" date="2021" name="Nat. Commun.">
        <title>Genetic determinants of endophytism in the Arabidopsis root mycobiome.</title>
        <authorList>
            <person name="Mesny F."/>
            <person name="Miyauchi S."/>
            <person name="Thiergart T."/>
            <person name="Pickel B."/>
            <person name="Atanasova L."/>
            <person name="Karlsson M."/>
            <person name="Huettel B."/>
            <person name="Barry K.W."/>
            <person name="Haridas S."/>
            <person name="Chen C."/>
            <person name="Bauer D."/>
            <person name="Andreopoulos W."/>
            <person name="Pangilinan J."/>
            <person name="LaButti K."/>
            <person name="Riley R."/>
            <person name="Lipzen A."/>
            <person name="Clum A."/>
            <person name="Drula E."/>
            <person name="Henrissat B."/>
            <person name="Kohler A."/>
            <person name="Grigoriev I.V."/>
            <person name="Martin F.M."/>
            <person name="Hacquard S."/>
        </authorList>
    </citation>
    <scope>NUCLEOTIDE SEQUENCE</scope>
    <source>
        <strain evidence="6">MPI-CAGE-AT-0147</strain>
    </source>
</reference>
<dbReference type="InterPro" id="IPR001138">
    <property type="entry name" value="Zn2Cys6_DnaBD"/>
</dbReference>
<comment type="subcellular location">
    <subcellularLocation>
        <location evidence="1">Nucleus</location>
    </subcellularLocation>
</comment>
<dbReference type="Gene3D" id="4.10.240.10">
    <property type="entry name" value="Zn(2)-C6 fungal-type DNA-binding domain"/>
    <property type="match status" value="1"/>
</dbReference>
<evidence type="ECO:0000259" key="5">
    <source>
        <dbReference type="PROSITE" id="PS50048"/>
    </source>
</evidence>
<dbReference type="CDD" id="cd12148">
    <property type="entry name" value="fungal_TF_MHR"/>
    <property type="match status" value="1"/>
</dbReference>
<dbReference type="EMBL" id="JAGMUV010000005">
    <property type="protein sequence ID" value="KAH7156687.1"/>
    <property type="molecule type" value="Genomic_DNA"/>
</dbReference>
<keyword evidence="7" id="KW-1185">Reference proteome</keyword>
<proteinExistence type="predicted"/>
<dbReference type="InterPro" id="IPR036864">
    <property type="entry name" value="Zn2-C6_fun-type_DNA-bd_sf"/>
</dbReference>